<evidence type="ECO:0000256" key="1">
    <source>
        <dbReference type="SAM" id="Coils"/>
    </source>
</evidence>
<sequence>MRLSTGPLSSSVGEQPITSTTSAAVVSHPTTPSASSPSMPVIPSSPATATSPPLTADTQEEDVPSPQSPDHGNLGHNYSPPSTDPQGRRSISLSLKSERDQLLAERDQIDARLPVLEAKAAEAGELEARLQQSEQEMITLSQEASQLNREAASIERVNNLKAALNFKTAEAATTEEKRAQMEDRYKRIMEHNKVHITNICDLDLSLSATRSERNGLSTEVDRLKLELKRLADSLIIEKTYSMYSMRRKTLEEAKANVIDIDDEIAKAREVESTARRRLPVQPDATDSSRSGSEFPGTEEEIEKNNDNDQDLEPVADPPTSPGGADASLSPSSGGDIV</sequence>
<feature type="region of interest" description="Disordered" evidence="2">
    <location>
        <begin position="1"/>
        <end position="89"/>
    </location>
</feature>
<gene>
    <name evidence="3" type="primary">LOC107785109</name>
</gene>
<keyword evidence="1" id="KW-0175">Coiled coil</keyword>
<feature type="compositionally biased region" description="Acidic residues" evidence="2">
    <location>
        <begin position="296"/>
        <end position="313"/>
    </location>
</feature>
<protein>
    <submittedName>
        <fullName evidence="3">Dynactin subunit 1-like</fullName>
    </submittedName>
</protein>
<organism evidence="3">
    <name type="scientific">Nicotiana tabacum</name>
    <name type="common">Common tobacco</name>
    <dbReference type="NCBI Taxonomy" id="4097"/>
    <lineage>
        <taxon>Eukaryota</taxon>
        <taxon>Viridiplantae</taxon>
        <taxon>Streptophyta</taxon>
        <taxon>Embryophyta</taxon>
        <taxon>Tracheophyta</taxon>
        <taxon>Spermatophyta</taxon>
        <taxon>Magnoliopsida</taxon>
        <taxon>eudicotyledons</taxon>
        <taxon>Gunneridae</taxon>
        <taxon>Pentapetalae</taxon>
        <taxon>asterids</taxon>
        <taxon>lamiids</taxon>
        <taxon>Solanales</taxon>
        <taxon>Solanaceae</taxon>
        <taxon>Nicotianoideae</taxon>
        <taxon>Nicotianeae</taxon>
        <taxon>Nicotiana</taxon>
    </lineage>
</organism>
<dbReference type="OrthoDB" id="1242901at2759"/>
<dbReference type="PaxDb" id="4097-A0A1S3ZBN6"/>
<feature type="compositionally biased region" description="Low complexity" evidence="2">
    <location>
        <begin position="27"/>
        <end position="56"/>
    </location>
</feature>
<dbReference type="AlphaFoldDB" id="A0A1S3ZBN6"/>
<dbReference type="KEGG" id="nta:107785109"/>
<name>A0A1S3ZBN6_TOBAC</name>
<feature type="region of interest" description="Disordered" evidence="2">
    <location>
        <begin position="271"/>
        <end position="337"/>
    </location>
</feature>
<evidence type="ECO:0000313" key="3">
    <source>
        <dbReference type="RefSeq" id="XP_016461821.1"/>
    </source>
</evidence>
<reference evidence="3" key="1">
    <citation type="submission" date="2025-08" db="UniProtKB">
        <authorList>
            <consortium name="RefSeq"/>
        </authorList>
    </citation>
    <scope>IDENTIFICATION</scope>
</reference>
<proteinExistence type="predicted"/>
<feature type="compositionally biased region" description="Polar residues" evidence="2">
    <location>
        <begin position="328"/>
        <end position="337"/>
    </location>
</feature>
<dbReference type="RefSeq" id="XP_016461821.1">
    <property type="nucleotide sequence ID" value="XM_016606335.1"/>
</dbReference>
<feature type="compositionally biased region" description="Polar residues" evidence="2">
    <location>
        <begin position="1"/>
        <end position="24"/>
    </location>
</feature>
<feature type="coiled-coil region" evidence="1">
    <location>
        <begin position="116"/>
        <end position="270"/>
    </location>
</feature>
<evidence type="ECO:0000256" key="2">
    <source>
        <dbReference type="SAM" id="MobiDB-lite"/>
    </source>
</evidence>
<feature type="compositionally biased region" description="Polar residues" evidence="2">
    <location>
        <begin position="79"/>
        <end position="89"/>
    </location>
</feature>
<accession>A0A1S3ZBN6</accession>